<evidence type="ECO:0000256" key="1">
    <source>
        <dbReference type="SAM" id="MobiDB-lite"/>
    </source>
</evidence>
<accession>A0AAV4SXZ8</accession>
<dbReference type="EMBL" id="BPLR01010157">
    <property type="protein sequence ID" value="GIY37325.1"/>
    <property type="molecule type" value="Genomic_DNA"/>
</dbReference>
<comment type="caution">
    <text evidence="2">The sequence shown here is derived from an EMBL/GenBank/DDBJ whole genome shotgun (WGS) entry which is preliminary data.</text>
</comment>
<proteinExistence type="predicted"/>
<dbReference type="AlphaFoldDB" id="A0AAV4SXZ8"/>
<reference evidence="2 3" key="1">
    <citation type="submission" date="2021-06" db="EMBL/GenBank/DDBJ databases">
        <title>Caerostris extrusa draft genome.</title>
        <authorList>
            <person name="Kono N."/>
            <person name="Arakawa K."/>
        </authorList>
    </citation>
    <scope>NUCLEOTIDE SEQUENCE [LARGE SCALE GENOMIC DNA]</scope>
</reference>
<gene>
    <name evidence="2" type="ORF">CEXT_187731</name>
</gene>
<protein>
    <submittedName>
        <fullName evidence="2">Uncharacterized protein</fullName>
    </submittedName>
</protein>
<feature type="region of interest" description="Disordered" evidence="1">
    <location>
        <begin position="25"/>
        <end position="46"/>
    </location>
</feature>
<name>A0AAV4SXZ8_CAEEX</name>
<dbReference type="Proteomes" id="UP001054945">
    <property type="component" value="Unassembled WGS sequence"/>
</dbReference>
<organism evidence="2 3">
    <name type="scientific">Caerostris extrusa</name>
    <name type="common">Bark spider</name>
    <name type="synonym">Caerostris bankana</name>
    <dbReference type="NCBI Taxonomy" id="172846"/>
    <lineage>
        <taxon>Eukaryota</taxon>
        <taxon>Metazoa</taxon>
        <taxon>Ecdysozoa</taxon>
        <taxon>Arthropoda</taxon>
        <taxon>Chelicerata</taxon>
        <taxon>Arachnida</taxon>
        <taxon>Araneae</taxon>
        <taxon>Araneomorphae</taxon>
        <taxon>Entelegynae</taxon>
        <taxon>Araneoidea</taxon>
        <taxon>Araneidae</taxon>
        <taxon>Caerostris</taxon>
    </lineage>
</organism>
<evidence type="ECO:0000313" key="2">
    <source>
        <dbReference type="EMBL" id="GIY37325.1"/>
    </source>
</evidence>
<keyword evidence="3" id="KW-1185">Reference proteome</keyword>
<evidence type="ECO:0000313" key="3">
    <source>
        <dbReference type="Proteomes" id="UP001054945"/>
    </source>
</evidence>
<sequence>MLDLCVELQSFGPLGTEMMKFLVRKEDSTSKNSHPPPNLNRQKRKELTFSTDVGEEEKKADAHSRFLSCHVFGTRK</sequence>